<comment type="caution">
    <text evidence="12">The sequence shown here is derived from an EMBL/GenBank/DDBJ whole genome shotgun (WGS) entry which is preliminary data.</text>
</comment>
<dbReference type="PANTHER" id="PTHR33446">
    <property type="entry name" value="PROTEIN TONB-RELATED"/>
    <property type="match status" value="1"/>
</dbReference>
<evidence type="ECO:0000256" key="7">
    <source>
        <dbReference type="ARBA" id="ARBA00022927"/>
    </source>
</evidence>
<dbReference type="Gene3D" id="3.30.1150.10">
    <property type="match status" value="1"/>
</dbReference>
<keyword evidence="8 10" id="KW-1133">Transmembrane helix</keyword>
<name>A0ABQ6H5Z6_9GAMM</name>
<reference evidence="12 13" key="1">
    <citation type="submission" date="2023-03" db="EMBL/GenBank/DDBJ databases">
        <title>Draft genome sequence of Thalassotalea eurytherma JCM 18482T.</title>
        <authorList>
            <person name="Sawabe T."/>
        </authorList>
    </citation>
    <scope>NUCLEOTIDE SEQUENCE [LARGE SCALE GENOMIC DNA]</scope>
    <source>
        <strain evidence="12 13">JCM 18482</strain>
    </source>
</reference>
<evidence type="ECO:0000256" key="5">
    <source>
        <dbReference type="ARBA" id="ARBA00022519"/>
    </source>
</evidence>
<dbReference type="PANTHER" id="PTHR33446:SF14">
    <property type="entry name" value="PROTEIN TONB"/>
    <property type="match status" value="1"/>
</dbReference>
<feature type="transmembrane region" description="Helical" evidence="10">
    <location>
        <begin position="5"/>
        <end position="26"/>
    </location>
</feature>
<dbReference type="InterPro" id="IPR006260">
    <property type="entry name" value="TonB/TolA_C"/>
</dbReference>
<dbReference type="SUPFAM" id="SSF74653">
    <property type="entry name" value="TolA/TonB C-terminal domain"/>
    <property type="match status" value="1"/>
</dbReference>
<evidence type="ECO:0000256" key="3">
    <source>
        <dbReference type="ARBA" id="ARBA00022448"/>
    </source>
</evidence>
<evidence type="ECO:0000256" key="4">
    <source>
        <dbReference type="ARBA" id="ARBA00022475"/>
    </source>
</evidence>
<evidence type="ECO:0000256" key="9">
    <source>
        <dbReference type="ARBA" id="ARBA00023136"/>
    </source>
</evidence>
<comment type="subcellular location">
    <subcellularLocation>
        <location evidence="1 10">Cell inner membrane</location>
        <topology evidence="1 10">Single-pass membrane protein</topology>
        <orientation evidence="1 10">Periplasmic side</orientation>
    </subcellularLocation>
</comment>
<organism evidence="12 13">
    <name type="scientific">Thalassotalea eurytherma</name>
    <dbReference type="NCBI Taxonomy" id="1144278"/>
    <lineage>
        <taxon>Bacteria</taxon>
        <taxon>Pseudomonadati</taxon>
        <taxon>Pseudomonadota</taxon>
        <taxon>Gammaproteobacteria</taxon>
        <taxon>Alteromonadales</taxon>
        <taxon>Colwelliaceae</taxon>
        <taxon>Thalassotalea</taxon>
    </lineage>
</organism>
<keyword evidence="7 10" id="KW-0653">Protein transport</keyword>
<protein>
    <recommendedName>
        <fullName evidence="10">Protein TonB</fullName>
    </recommendedName>
</protein>
<comment type="similarity">
    <text evidence="2 10">Belongs to the TonB family.</text>
</comment>
<dbReference type="PRINTS" id="PR01374">
    <property type="entry name" value="TONBPROTEIN"/>
</dbReference>
<accession>A0ABQ6H5Z6</accession>
<keyword evidence="10" id="KW-0735">Signal-anchor</keyword>
<keyword evidence="6 10" id="KW-0812">Transmembrane</keyword>
<dbReference type="RefSeq" id="WP_284207539.1">
    <property type="nucleotide sequence ID" value="NZ_BSSU01000007.1"/>
</dbReference>
<keyword evidence="5 10" id="KW-0997">Cell inner membrane</keyword>
<dbReference type="Proteomes" id="UP001157133">
    <property type="component" value="Unassembled WGS sequence"/>
</dbReference>
<dbReference type="NCBIfam" id="TIGR01352">
    <property type="entry name" value="tonB_Cterm"/>
    <property type="match status" value="1"/>
</dbReference>
<evidence type="ECO:0000256" key="10">
    <source>
        <dbReference type="RuleBase" id="RU362123"/>
    </source>
</evidence>
<keyword evidence="13" id="KW-1185">Reference proteome</keyword>
<evidence type="ECO:0000313" key="12">
    <source>
        <dbReference type="EMBL" id="GLX82180.1"/>
    </source>
</evidence>
<evidence type="ECO:0000259" key="11">
    <source>
        <dbReference type="PROSITE" id="PS52015"/>
    </source>
</evidence>
<dbReference type="InterPro" id="IPR003538">
    <property type="entry name" value="TonB"/>
</dbReference>
<keyword evidence="4 10" id="KW-1003">Cell membrane</keyword>
<gene>
    <name evidence="12" type="primary">tonB2_1</name>
    <name evidence="12" type="ORF">theurythT_16320</name>
</gene>
<dbReference type="InterPro" id="IPR037682">
    <property type="entry name" value="TonB_C"/>
</dbReference>
<keyword evidence="9 10" id="KW-0472">Membrane</keyword>
<evidence type="ECO:0000256" key="2">
    <source>
        <dbReference type="ARBA" id="ARBA00006555"/>
    </source>
</evidence>
<dbReference type="Pfam" id="PF03544">
    <property type="entry name" value="TonB_C"/>
    <property type="match status" value="1"/>
</dbReference>
<evidence type="ECO:0000313" key="13">
    <source>
        <dbReference type="Proteomes" id="UP001157133"/>
    </source>
</evidence>
<evidence type="ECO:0000256" key="8">
    <source>
        <dbReference type="ARBA" id="ARBA00022989"/>
    </source>
</evidence>
<keyword evidence="3 10" id="KW-0813">Transport</keyword>
<sequence>MRKIIFIGVASLATTFGLFIFMASLIDNGQVVFQEPPKAVPVSVARTPEKSQVVKIERIKLAPPKVQPKPLALKETIDDSHLLDTSISFEPPTVQIKSSVASGTFSGPRDASARPIFRVNPNYPIEASRNGIEGWVVLGFDIDKIGQVVNVKVINAEPKRIFNKAAKQALRKWKYQAKTVDGQQVMQHSLTVQLDFKMDQST</sequence>
<dbReference type="EMBL" id="BSSU01000007">
    <property type="protein sequence ID" value="GLX82180.1"/>
    <property type="molecule type" value="Genomic_DNA"/>
</dbReference>
<evidence type="ECO:0000256" key="1">
    <source>
        <dbReference type="ARBA" id="ARBA00004383"/>
    </source>
</evidence>
<feature type="domain" description="TonB C-terminal" evidence="11">
    <location>
        <begin position="108"/>
        <end position="202"/>
    </location>
</feature>
<comment type="function">
    <text evidence="10">Interacts with outer membrane receptor proteins that carry out high-affinity binding and energy dependent uptake into the periplasmic space of specific substrates. It could act to transduce energy from the cytoplasmic membrane to specific energy-requiring processes in the outer membrane, resulting in the release into the periplasm of ligands bound by these outer membrane proteins.</text>
</comment>
<dbReference type="PROSITE" id="PS52015">
    <property type="entry name" value="TONB_CTD"/>
    <property type="match status" value="1"/>
</dbReference>
<evidence type="ECO:0000256" key="6">
    <source>
        <dbReference type="ARBA" id="ARBA00022692"/>
    </source>
</evidence>
<proteinExistence type="inferred from homology"/>
<dbReference type="InterPro" id="IPR051045">
    <property type="entry name" value="TonB-dependent_transducer"/>
</dbReference>